<name>X1PXK8_9ZZZZ</name>
<dbReference type="AlphaFoldDB" id="X1PXK8"/>
<dbReference type="EMBL" id="BARW01004230">
    <property type="protein sequence ID" value="GAI61007.1"/>
    <property type="molecule type" value="Genomic_DNA"/>
</dbReference>
<gene>
    <name evidence="1" type="ORF">S12H4_10075</name>
</gene>
<accession>X1PXK8</accession>
<sequence>MRTPAKTSKPGPEDAEQLCFPRWLHGRTNMESGIISLYEQGATPLRIAATFRTTLEAVNRILISFGYKE</sequence>
<organism evidence="1">
    <name type="scientific">marine sediment metagenome</name>
    <dbReference type="NCBI Taxonomy" id="412755"/>
    <lineage>
        <taxon>unclassified sequences</taxon>
        <taxon>metagenomes</taxon>
        <taxon>ecological metagenomes</taxon>
    </lineage>
</organism>
<comment type="caution">
    <text evidence="1">The sequence shown here is derived from an EMBL/GenBank/DDBJ whole genome shotgun (WGS) entry which is preliminary data.</text>
</comment>
<protein>
    <submittedName>
        <fullName evidence="1">Uncharacterized protein</fullName>
    </submittedName>
</protein>
<proteinExistence type="predicted"/>
<evidence type="ECO:0000313" key="1">
    <source>
        <dbReference type="EMBL" id="GAI61007.1"/>
    </source>
</evidence>
<reference evidence="1" key="1">
    <citation type="journal article" date="2014" name="Front. Microbiol.">
        <title>High frequency of phylogenetically diverse reductive dehalogenase-homologous genes in deep subseafloor sedimentary metagenomes.</title>
        <authorList>
            <person name="Kawai M."/>
            <person name="Futagami T."/>
            <person name="Toyoda A."/>
            <person name="Takaki Y."/>
            <person name="Nishi S."/>
            <person name="Hori S."/>
            <person name="Arai W."/>
            <person name="Tsubouchi T."/>
            <person name="Morono Y."/>
            <person name="Uchiyama I."/>
            <person name="Ito T."/>
            <person name="Fujiyama A."/>
            <person name="Inagaki F."/>
            <person name="Takami H."/>
        </authorList>
    </citation>
    <scope>NUCLEOTIDE SEQUENCE</scope>
    <source>
        <strain evidence="1">Expedition CK06-06</strain>
    </source>
</reference>